<comment type="caution">
    <text evidence="1">The sequence shown here is derived from an EMBL/GenBank/DDBJ whole genome shotgun (WGS) entry which is preliminary data.</text>
</comment>
<keyword evidence="2" id="KW-1185">Reference proteome</keyword>
<dbReference type="RefSeq" id="WP_115401322.1">
    <property type="nucleotide sequence ID" value="NZ_QPKV01000002.1"/>
</dbReference>
<protein>
    <submittedName>
        <fullName evidence="1">Uncharacterized protein</fullName>
    </submittedName>
</protein>
<sequence>MGVFAANNEKLFNQAEWESKIAPENHNKSIFENAAKNITDPTQFILLQLSDGDKRVLNTSEVIPGLVGTAERPDINMLLDFEGFKIGSNEDIDRDTKATLQLQIGQEQKIGALEKLFYCINGGLDLYNEIKSAKSQSKDFKKSTEQALGNKPISLPGGVGQISLKVVKHEKPSWWNQVFSFAKTDAAKELFSLIGFPGITETAVNCISGMLDNLFDKNPEVLFQSQPVKLGFTQTARDELSGGLSTNFVSCLNPGFWLMVRKSDYNTIINAKPIYYGGYGILAPDGMNEIDAVRDAANNPFSQITYAVIRARMKEVDLKQGLF</sequence>
<dbReference type="Proteomes" id="UP000253961">
    <property type="component" value="Unassembled WGS sequence"/>
</dbReference>
<proteinExistence type="predicted"/>
<evidence type="ECO:0000313" key="2">
    <source>
        <dbReference type="Proteomes" id="UP000253961"/>
    </source>
</evidence>
<reference evidence="1 2" key="1">
    <citation type="submission" date="2018-07" db="EMBL/GenBank/DDBJ databases">
        <title>Pedobacter sp. nov., isolated from soil.</title>
        <authorList>
            <person name="Zhou L.Y."/>
            <person name="Du Z.J."/>
        </authorList>
    </citation>
    <scope>NUCLEOTIDE SEQUENCE [LARGE SCALE GENOMIC DNA]</scope>
    <source>
        <strain evidence="1 2">JDX94</strain>
    </source>
</reference>
<evidence type="ECO:0000313" key="1">
    <source>
        <dbReference type="EMBL" id="RDC57901.1"/>
    </source>
</evidence>
<dbReference type="AlphaFoldDB" id="A0A369PYX7"/>
<gene>
    <name evidence="1" type="ORF">DU508_02815</name>
</gene>
<accession>A0A369PYX7</accession>
<dbReference type="EMBL" id="QPKV01000002">
    <property type="protein sequence ID" value="RDC57901.1"/>
    <property type="molecule type" value="Genomic_DNA"/>
</dbReference>
<dbReference type="OrthoDB" id="1490644at2"/>
<name>A0A369PYX7_9SPHI</name>
<organism evidence="1 2">
    <name type="scientific">Pedobacter chinensis</name>
    <dbReference type="NCBI Taxonomy" id="2282421"/>
    <lineage>
        <taxon>Bacteria</taxon>
        <taxon>Pseudomonadati</taxon>
        <taxon>Bacteroidota</taxon>
        <taxon>Sphingobacteriia</taxon>
        <taxon>Sphingobacteriales</taxon>
        <taxon>Sphingobacteriaceae</taxon>
        <taxon>Pedobacter</taxon>
    </lineage>
</organism>